<dbReference type="EMBL" id="CAUYUE010000015">
    <property type="protein sequence ID" value="CAK0786747.1"/>
    <property type="molecule type" value="Genomic_DNA"/>
</dbReference>
<gene>
    <name evidence="2" type="ORF">CVIRNUC_009961</name>
</gene>
<feature type="signal peptide" evidence="1">
    <location>
        <begin position="1"/>
        <end position="21"/>
    </location>
</feature>
<dbReference type="InterPro" id="IPR011050">
    <property type="entry name" value="Pectin_lyase_fold/virulence"/>
</dbReference>
<evidence type="ECO:0000256" key="1">
    <source>
        <dbReference type="SAM" id="SignalP"/>
    </source>
</evidence>
<evidence type="ECO:0000313" key="2">
    <source>
        <dbReference type="EMBL" id="CAK0786747.1"/>
    </source>
</evidence>
<keyword evidence="1" id="KW-0732">Signal</keyword>
<organism evidence="2 3">
    <name type="scientific">Coccomyxa viridis</name>
    <dbReference type="NCBI Taxonomy" id="1274662"/>
    <lineage>
        <taxon>Eukaryota</taxon>
        <taxon>Viridiplantae</taxon>
        <taxon>Chlorophyta</taxon>
        <taxon>core chlorophytes</taxon>
        <taxon>Trebouxiophyceae</taxon>
        <taxon>Trebouxiophyceae incertae sedis</taxon>
        <taxon>Coccomyxaceae</taxon>
        <taxon>Coccomyxa</taxon>
    </lineage>
</organism>
<evidence type="ECO:0008006" key="4">
    <source>
        <dbReference type="Google" id="ProtNLM"/>
    </source>
</evidence>
<dbReference type="SUPFAM" id="SSF51126">
    <property type="entry name" value="Pectin lyase-like"/>
    <property type="match status" value="1"/>
</dbReference>
<keyword evidence="3" id="KW-1185">Reference proteome</keyword>
<proteinExistence type="predicted"/>
<accession>A0AAV1IKM1</accession>
<dbReference type="Proteomes" id="UP001314263">
    <property type="component" value="Unassembled WGS sequence"/>
</dbReference>
<protein>
    <recommendedName>
        <fullName evidence="4">Right handed beta helix domain-containing protein</fullName>
    </recommendedName>
</protein>
<feature type="chain" id="PRO_5043426923" description="Right handed beta helix domain-containing protein" evidence="1">
    <location>
        <begin position="22"/>
        <end position="698"/>
    </location>
</feature>
<comment type="caution">
    <text evidence="2">The sequence shown here is derived from an EMBL/GenBank/DDBJ whole genome shotgun (WGS) entry which is preliminary data.</text>
</comment>
<dbReference type="AlphaFoldDB" id="A0AAV1IKM1"/>
<name>A0AAV1IKM1_9CHLO</name>
<dbReference type="Gene3D" id="2.160.20.10">
    <property type="entry name" value="Single-stranded right-handed beta-helix, Pectin lyase-like"/>
    <property type="match status" value="2"/>
</dbReference>
<evidence type="ECO:0000313" key="3">
    <source>
        <dbReference type="Proteomes" id="UP001314263"/>
    </source>
</evidence>
<dbReference type="InterPro" id="IPR012334">
    <property type="entry name" value="Pectin_lyas_fold"/>
</dbReference>
<reference evidence="2 3" key="1">
    <citation type="submission" date="2023-10" db="EMBL/GenBank/DDBJ databases">
        <authorList>
            <person name="Maclean D."/>
            <person name="Macfadyen A."/>
        </authorList>
    </citation>
    <scope>NUCLEOTIDE SEQUENCE [LARGE SCALE GENOMIC DNA]</scope>
</reference>
<sequence>MRHGLLVLRLLPVILSLYAAGASYTERQDGWQGPMDAFAQRQLAARGRRAHAAAPARPSGPQPGARRLLTPSRQSALTAAGSGVLEYRPVGYSIDGADLSQFFLEAHANPNVTGIKLAAGTYHVTAKVEDGYHINLACSQSRHAPFEVDFTSVFLYFTDHQFAGTQLSNCEHLDFHGPYEQTWVSPELGFTQGKIMEMDWKSNPMMMTIQVDDGYPSDRIMLKEHLNSWTFTNDTLLVRNDPCPSITTPENLDHRAKIGSNQYRFPFTYSDWTGCASEPGDLLVVCGDSAGNNKGLHLSGCNHTFVHDVTIYHAGSFAIFQEGGSNNTFERNQVRPFPRPLGRDGKLPLLSSCADSFHAVNGHRGTVLRDNFFVNAGDDGIAMHGEYLLVAAVDSGKQRIIVAGQSFPFGKNDTLVFYGRDTQYKGTADIADLYSVKQPDSTAGKQTTSMGNPQGFQSYDDLDFLEVKFTSWPSSFDDVLFDDVVSCPSANGNGFAILNNTVGNLRGRAALIKSSNGVVAGNTFFNLMNWAVEMAPEYRFSEADFVHGILFADNVINSNGSGIWIGIDPWKWGIPPSYTNNYAVDFIGNTIVNTQRSPFVVTSSAQISIQNTTFVNVLCHSNTTTALGFYWQEPGSVIFLANVDDITFSGNHVITDQGCPHPFGNYEHPVSMYNASNIHGLHPQAQPIASFLARDSKP</sequence>